<dbReference type="OrthoDB" id="284473at2759"/>
<dbReference type="AlphaFoldDB" id="A0A6A0H0I8"/>
<dbReference type="Proteomes" id="UP000711488">
    <property type="component" value="Unassembled WGS sequence"/>
</dbReference>
<protein>
    <recommendedName>
        <fullName evidence="1">Cytosolic endo-beta-N-acetylglucosaminidase TIM barrel domain-containing protein</fullName>
    </recommendedName>
</protein>
<sequence length="632" mass="70855">MIFNDKIQLFLVPILLSEQYVNSLLGSTRYLLKLTQILSTLSVWQWVTDLYLISLYIYRFLQGCSKNDAYNFIHWHSIDLFVYFSHSFISIPPPMWTAAAHHNGVPMLGTLITEGKEGEELCTAMFSSLSMVERCVASLINISRYHKLHGWLINIENKVNPVAIGLVLVFLRKLRAGMKTISTDSLVVWYDSITHSGDLRWQDELNGQNSCFYEACDAIFLNYSWSVDKLEASLNYAKKLPLQKQRSSLLLCAPEKTTHVNVPEQENNDCAVSSGNSPLSISASSASRANVKRNYPYDTASPHAAHSDKNLLMNSIELETETDLKEKRPPLTSGNLPSGSPEETKVFVGVDVFGRNFYKGGGFNCDKALEVIRQHGLSAAIFAPGWTHEVLGCSDFPANDMKFWRLLGPYMRERGPASWPLRSCFSGGRGRATYSQGKVIDPNPWYNLSRQSLLPNLIRVSGAAESLASQLSLFILYYSFYQDFGEGRTCILDETEAFEGGSCLLVQNSTDECARFLLWNNCALPVSPARVVRVDAAFRWCTAAAAGGAGATRALLSEIDCRCGRAYCLYSLYGGSFNQCSFGKEKYRTYARQFMYTNGKSQALPIYMVYLSAYLRCLACCTYIARLSYSFY</sequence>
<comment type="caution">
    <text evidence="2">The sequence shown here is derived from an EMBL/GenBank/DDBJ whole genome shotgun (WGS) entry which is preliminary data.</text>
</comment>
<proteinExistence type="predicted"/>
<accession>A0A6A0H0I8</accession>
<dbReference type="InterPro" id="IPR005201">
    <property type="entry name" value="TIM_ENGase"/>
</dbReference>
<dbReference type="Gene3D" id="2.60.120.260">
    <property type="entry name" value="Galactose-binding domain-like"/>
    <property type="match status" value="1"/>
</dbReference>
<name>A0A6A0H0I8_HYAAZ</name>
<reference evidence="2" key="1">
    <citation type="submission" date="2014-08" db="EMBL/GenBank/DDBJ databases">
        <authorList>
            <person name="Murali S."/>
            <person name="Richards S."/>
            <person name="Bandaranaike D."/>
            <person name="Bellair M."/>
            <person name="Blankenburg K."/>
            <person name="Chao H."/>
            <person name="Dinh H."/>
            <person name="Doddapaneni H."/>
            <person name="Dugan-Rocha S."/>
            <person name="Elkadiri S."/>
            <person name="Gnanaolivu R."/>
            <person name="Hughes D."/>
            <person name="Lee S."/>
            <person name="Li M."/>
            <person name="Ming W."/>
            <person name="Munidasa M."/>
            <person name="Muniz J."/>
            <person name="Nguyen L."/>
            <person name="Osuji N."/>
            <person name="Pu L.-L."/>
            <person name="Puazo M."/>
            <person name="Skinner E."/>
            <person name="Qu C."/>
            <person name="Quiroz J."/>
            <person name="Raj R."/>
            <person name="Weissenberger G."/>
            <person name="Xin Y."/>
            <person name="Zou X."/>
            <person name="Han Y."/>
            <person name="Worley K."/>
            <person name="Muzny D."/>
            <person name="Gibbs R."/>
        </authorList>
    </citation>
    <scope>NUCLEOTIDE SEQUENCE</scope>
    <source>
        <strain evidence="2">HAZT.00-mixed</strain>
        <tissue evidence="2">Whole organism</tissue>
    </source>
</reference>
<dbReference type="GO" id="GO:0005829">
    <property type="term" value="C:cytosol"/>
    <property type="evidence" value="ECO:0007669"/>
    <property type="project" value="UniProtKB-SubCell"/>
</dbReference>
<reference evidence="2" key="3">
    <citation type="submission" date="2019-06" db="EMBL/GenBank/DDBJ databases">
        <authorList>
            <person name="Poynton C."/>
            <person name="Hasenbein S."/>
            <person name="Benoit J.B."/>
            <person name="Sepulveda M.S."/>
            <person name="Poelchau M.F."/>
            <person name="Murali S.C."/>
            <person name="Chen S."/>
            <person name="Glastad K.M."/>
            <person name="Werren J.H."/>
            <person name="Vineis J.H."/>
            <person name="Bowen J.L."/>
            <person name="Friedrich M."/>
            <person name="Jones J."/>
            <person name="Robertson H.M."/>
            <person name="Feyereisen R."/>
            <person name="Mechler-Hickson A."/>
            <person name="Mathers N."/>
            <person name="Lee C.E."/>
            <person name="Colbourne J.K."/>
            <person name="Biales A."/>
            <person name="Johnston J.S."/>
            <person name="Wellborn G.A."/>
            <person name="Rosendale A.J."/>
            <person name="Cridge A.G."/>
            <person name="Munoz-Torres M.C."/>
            <person name="Bain P.A."/>
            <person name="Manny A.R."/>
            <person name="Major K.M."/>
            <person name="Lambert F.N."/>
            <person name="Vulpe C.D."/>
            <person name="Tuck P."/>
            <person name="Blalock B.J."/>
            <person name="Lin Y.-Y."/>
            <person name="Smith M.E."/>
            <person name="Ochoa-Acuna H."/>
            <person name="Chen M.-J.M."/>
            <person name="Childers C.P."/>
            <person name="Qu J."/>
            <person name="Dugan S."/>
            <person name="Lee S.L."/>
            <person name="Chao H."/>
            <person name="Dinh H."/>
            <person name="Han Y."/>
            <person name="Doddapaneni H."/>
            <person name="Worley K.C."/>
            <person name="Muzny D.M."/>
            <person name="Gibbs R.A."/>
            <person name="Richards S."/>
        </authorList>
    </citation>
    <scope>NUCLEOTIDE SEQUENCE</scope>
    <source>
        <strain evidence="2">HAZT.00-mixed</strain>
        <tissue evidence="2">Whole organism</tissue>
    </source>
</reference>
<feature type="domain" description="Cytosolic endo-beta-N-acetylglucosaminidase TIM barrel" evidence="1">
    <location>
        <begin position="59"/>
        <end position="244"/>
    </location>
</feature>
<gene>
    <name evidence="2" type="ORF">HAZT_HAZT005909</name>
</gene>
<dbReference type="EMBL" id="JQDR03009815">
    <property type="protein sequence ID" value="KAA0195172.1"/>
    <property type="molecule type" value="Genomic_DNA"/>
</dbReference>
<dbReference type="Pfam" id="PF03644">
    <property type="entry name" value="Glyco_hydro_85"/>
    <property type="match status" value="2"/>
</dbReference>
<evidence type="ECO:0000313" key="2">
    <source>
        <dbReference type="EMBL" id="KAA0195172.1"/>
    </source>
</evidence>
<reference evidence="2" key="2">
    <citation type="journal article" date="2018" name="Environ. Sci. Technol.">
        <title>The Toxicogenome of Hyalella azteca: A Model for Sediment Ecotoxicology and Evolutionary Toxicology.</title>
        <authorList>
            <person name="Poynton H.C."/>
            <person name="Hasenbein S."/>
            <person name="Benoit J.B."/>
            <person name="Sepulveda M.S."/>
            <person name="Poelchau M.F."/>
            <person name="Hughes D.S.T."/>
            <person name="Murali S.C."/>
            <person name="Chen S."/>
            <person name="Glastad K.M."/>
            <person name="Goodisman M.A.D."/>
            <person name="Werren J.H."/>
            <person name="Vineis J.H."/>
            <person name="Bowen J.L."/>
            <person name="Friedrich M."/>
            <person name="Jones J."/>
            <person name="Robertson H.M."/>
            <person name="Feyereisen R."/>
            <person name="Mechler-Hickson A."/>
            <person name="Mathers N."/>
            <person name="Lee C.E."/>
            <person name="Colbourne J.K."/>
            <person name="Biales A."/>
            <person name="Johnston J.S."/>
            <person name="Wellborn G.A."/>
            <person name="Rosendale A.J."/>
            <person name="Cridge A.G."/>
            <person name="Munoz-Torres M.C."/>
            <person name="Bain P.A."/>
            <person name="Manny A.R."/>
            <person name="Major K.M."/>
            <person name="Lambert F.N."/>
            <person name="Vulpe C.D."/>
            <person name="Tuck P."/>
            <person name="Blalock B.J."/>
            <person name="Lin Y.Y."/>
            <person name="Smith M.E."/>
            <person name="Ochoa-Acuna H."/>
            <person name="Chen M.M."/>
            <person name="Childers C.P."/>
            <person name="Qu J."/>
            <person name="Dugan S."/>
            <person name="Lee S.L."/>
            <person name="Chao H."/>
            <person name="Dinh H."/>
            <person name="Han Y."/>
            <person name="Doddapaneni H."/>
            <person name="Worley K.C."/>
            <person name="Muzny D.M."/>
            <person name="Gibbs R.A."/>
            <person name="Richards S."/>
        </authorList>
    </citation>
    <scope>NUCLEOTIDE SEQUENCE</scope>
    <source>
        <strain evidence="2">HAZT.00-mixed</strain>
        <tissue evidence="2">Whole organism</tissue>
    </source>
</reference>
<organism evidence="2">
    <name type="scientific">Hyalella azteca</name>
    <name type="common">Amphipod</name>
    <dbReference type="NCBI Taxonomy" id="294128"/>
    <lineage>
        <taxon>Eukaryota</taxon>
        <taxon>Metazoa</taxon>
        <taxon>Ecdysozoa</taxon>
        <taxon>Arthropoda</taxon>
        <taxon>Crustacea</taxon>
        <taxon>Multicrustacea</taxon>
        <taxon>Malacostraca</taxon>
        <taxon>Eumalacostraca</taxon>
        <taxon>Peracarida</taxon>
        <taxon>Amphipoda</taxon>
        <taxon>Senticaudata</taxon>
        <taxon>Talitrida</taxon>
        <taxon>Talitroidea</taxon>
        <taxon>Hyalellidae</taxon>
        <taxon>Hyalella</taxon>
    </lineage>
</organism>
<dbReference type="Gene3D" id="3.20.20.80">
    <property type="entry name" value="Glycosidases"/>
    <property type="match status" value="2"/>
</dbReference>
<feature type="domain" description="Cytosolic endo-beta-N-acetylglucosaminidase TIM barrel" evidence="1">
    <location>
        <begin position="343"/>
        <end position="404"/>
    </location>
</feature>
<evidence type="ECO:0000259" key="1">
    <source>
        <dbReference type="Pfam" id="PF03644"/>
    </source>
</evidence>
<dbReference type="GO" id="GO:0033925">
    <property type="term" value="F:mannosyl-glycoprotein endo-beta-N-acetylglucosaminidase activity"/>
    <property type="evidence" value="ECO:0007669"/>
    <property type="project" value="UniProtKB-EC"/>
</dbReference>
<dbReference type="PANTHER" id="PTHR13246:SF1">
    <property type="entry name" value="CYTOSOLIC ENDO-BETA-N-ACETYLGLUCOSAMINIDASE"/>
    <property type="match status" value="1"/>
</dbReference>
<dbReference type="PANTHER" id="PTHR13246">
    <property type="entry name" value="ENDO BETA N-ACETYLGLUCOSAMINIDASE"/>
    <property type="match status" value="1"/>
</dbReference>
<dbReference type="InterPro" id="IPR032979">
    <property type="entry name" value="ENGase"/>
</dbReference>